<dbReference type="EMBL" id="AP026867">
    <property type="protein sequence ID" value="BDS10397.1"/>
    <property type="molecule type" value="Genomic_DNA"/>
</dbReference>
<dbReference type="Proteomes" id="UP001060919">
    <property type="component" value="Chromosome"/>
</dbReference>
<reference evidence="1" key="1">
    <citation type="submission" date="2022-09" db="EMBL/GenBank/DDBJ databases">
        <title>Aureispira anguillicida sp. nov., isolated from Leptocephalus of Japanese eel Anguilla japonica.</title>
        <authorList>
            <person name="Yuasa K."/>
            <person name="Mekata T."/>
            <person name="Ikunari K."/>
        </authorList>
    </citation>
    <scope>NUCLEOTIDE SEQUENCE</scope>
    <source>
        <strain evidence="1">EL160426</strain>
    </source>
</reference>
<evidence type="ECO:0000313" key="1">
    <source>
        <dbReference type="EMBL" id="BDS10397.1"/>
    </source>
</evidence>
<dbReference type="RefSeq" id="WP_264791715.1">
    <property type="nucleotide sequence ID" value="NZ_AP026867.1"/>
</dbReference>
<protein>
    <submittedName>
        <fullName evidence="1">DUF4442 domain-containing protein</fullName>
    </submittedName>
</protein>
<sequence>MASSNTVTLPFDQSNPNIKKYIKQLKNPILQRIFLLFKLPSALFMGVRVRSVSPQEAKVTVPYSWRSQNPFKSTYFAAQAAAAEMSTGALAMLALQGRGKISMLITHMEGSYGKKANRTATFTCSDGDKVIQAVREAIETGEGRTITMLSIGTQIDQNGNEVEVSRFKFTWSFKVKQ</sequence>
<gene>
    <name evidence="1" type="ORF">AsAng_0011050</name>
</gene>
<accession>A0A915YC71</accession>
<dbReference type="SUPFAM" id="SSF54637">
    <property type="entry name" value="Thioesterase/thiol ester dehydrase-isomerase"/>
    <property type="match status" value="1"/>
</dbReference>
<dbReference type="Pfam" id="PF14539">
    <property type="entry name" value="DUF4442"/>
    <property type="match status" value="1"/>
</dbReference>
<dbReference type="KEGG" id="aup:AsAng_0011050"/>
<evidence type="ECO:0000313" key="2">
    <source>
        <dbReference type="Proteomes" id="UP001060919"/>
    </source>
</evidence>
<dbReference type="InterPro" id="IPR027961">
    <property type="entry name" value="DUF4442"/>
</dbReference>
<dbReference type="Gene3D" id="3.10.129.10">
    <property type="entry name" value="Hotdog Thioesterase"/>
    <property type="match status" value="1"/>
</dbReference>
<dbReference type="InterPro" id="IPR029069">
    <property type="entry name" value="HotDog_dom_sf"/>
</dbReference>
<proteinExistence type="predicted"/>
<dbReference type="AlphaFoldDB" id="A0A915YC71"/>
<name>A0A915YC71_9BACT</name>
<keyword evidence="2" id="KW-1185">Reference proteome</keyword>
<organism evidence="1 2">
    <name type="scientific">Aureispira anguillae</name>
    <dbReference type="NCBI Taxonomy" id="2864201"/>
    <lineage>
        <taxon>Bacteria</taxon>
        <taxon>Pseudomonadati</taxon>
        <taxon>Bacteroidota</taxon>
        <taxon>Saprospiria</taxon>
        <taxon>Saprospirales</taxon>
        <taxon>Saprospiraceae</taxon>
        <taxon>Aureispira</taxon>
    </lineage>
</organism>